<organism evidence="10 11">
    <name type="scientific">Methylopila musalis</name>
    <dbReference type="NCBI Taxonomy" id="1134781"/>
    <lineage>
        <taxon>Bacteria</taxon>
        <taxon>Pseudomonadati</taxon>
        <taxon>Pseudomonadota</taxon>
        <taxon>Alphaproteobacteria</taxon>
        <taxon>Hyphomicrobiales</taxon>
        <taxon>Methylopilaceae</taxon>
        <taxon>Methylopila</taxon>
    </lineage>
</organism>
<comment type="catalytic activity">
    <reaction evidence="6 8">
        <text>dCMP + ATP = dCDP + ADP</text>
        <dbReference type="Rhea" id="RHEA:25094"/>
        <dbReference type="ChEBI" id="CHEBI:30616"/>
        <dbReference type="ChEBI" id="CHEBI:57566"/>
        <dbReference type="ChEBI" id="CHEBI:58593"/>
        <dbReference type="ChEBI" id="CHEBI:456216"/>
        <dbReference type="EC" id="2.7.4.25"/>
    </reaction>
</comment>
<protein>
    <recommendedName>
        <fullName evidence="8">Cytidylate kinase</fullName>
        <shortName evidence="8">CK</shortName>
        <ecNumber evidence="8">2.7.4.25</ecNumber>
    </recommendedName>
    <alternativeName>
        <fullName evidence="8">Cytidine monophosphate kinase</fullName>
        <shortName evidence="8">CMP kinase</shortName>
    </alternativeName>
</protein>
<sequence>MIIAIDGPAASGKGTLARRIAAAYGLPHLDSGLLYRAVAWSLIARGVALEDAGQAEAAARGLDAAALGDPALRSEAAGAGASVVSAYPPVRAALLDFQRQFAATPPGAVIDGRDIGTVICPQAEVKIFVTASPEERARRRTRELLGRGEAVDEAAILADIRARDERDMNRSAAPLKPAADAALLDTTALDADAAFAAAAAIVDARALKTV</sequence>
<dbReference type="SUPFAM" id="SSF52540">
    <property type="entry name" value="P-loop containing nucleoside triphosphate hydrolases"/>
    <property type="match status" value="1"/>
</dbReference>
<dbReference type="Proteomes" id="UP001597171">
    <property type="component" value="Unassembled WGS sequence"/>
</dbReference>
<dbReference type="EMBL" id="JBHTMX010000008">
    <property type="protein sequence ID" value="MFD1330880.1"/>
    <property type="molecule type" value="Genomic_DNA"/>
</dbReference>
<gene>
    <name evidence="8" type="primary">cmk</name>
    <name evidence="10" type="ORF">ACFQ4O_02585</name>
</gene>
<comment type="caution">
    <text evidence="10">The sequence shown here is derived from an EMBL/GenBank/DDBJ whole genome shotgun (WGS) entry which is preliminary data.</text>
</comment>
<comment type="subcellular location">
    <subcellularLocation>
        <location evidence="8">Cytoplasm</location>
    </subcellularLocation>
</comment>
<reference evidence="11" key="1">
    <citation type="journal article" date="2019" name="Int. J. Syst. Evol. Microbiol.">
        <title>The Global Catalogue of Microorganisms (GCM) 10K type strain sequencing project: providing services to taxonomists for standard genome sequencing and annotation.</title>
        <authorList>
            <consortium name="The Broad Institute Genomics Platform"/>
            <consortium name="The Broad Institute Genome Sequencing Center for Infectious Disease"/>
            <person name="Wu L."/>
            <person name="Ma J."/>
        </authorList>
    </citation>
    <scope>NUCLEOTIDE SEQUENCE [LARGE SCALE GENOMIC DNA]</scope>
    <source>
        <strain evidence="11">CCUG 61696</strain>
    </source>
</reference>
<dbReference type="InterPro" id="IPR011994">
    <property type="entry name" value="Cytidylate_kinase_dom"/>
</dbReference>
<evidence type="ECO:0000313" key="11">
    <source>
        <dbReference type="Proteomes" id="UP001597171"/>
    </source>
</evidence>
<feature type="binding site" evidence="8">
    <location>
        <begin position="7"/>
        <end position="15"/>
    </location>
    <ligand>
        <name>ATP</name>
        <dbReference type="ChEBI" id="CHEBI:30616"/>
    </ligand>
</feature>
<evidence type="ECO:0000256" key="4">
    <source>
        <dbReference type="ARBA" id="ARBA00022777"/>
    </source>
</evidence>
<accession>A0ABW3Z4V4</accession>
<dbReference type="InterPro" id="IPR003136">
    <property type="entry name" value="Cytidylate_kin"/>
</dbReference>
<dbReference type="Gene3D" id="3.40.50.300">
    <property type="entry name" value="P-loop containing nucleotide triphosphate hydrolases"/>
    <property type="match status" value="1"/>
</dbReference>
<dbReference type="Pfam" id="PF02224">
    <property type="entry name" value="Cytidylate_kin"/>
    <property type="match status" value="1"/>
</dbReference>
<keyword evidence="4 8" id="KW-0418">Kinase</keyword>
<comment type="catalytic activity">
    <reaction evidence="7 8">
        <text>CMP + ATP = CDP + ADP</text>
        <dbReference type="Rhea" id="RHEA:11600"/>
        <dbReference type="ChEBI" id="CHEBI:30616"/>
        <dbReference type="ChEBI" id="CHEBI:58069"/>
        <dbReference type="ChEBI" id="CHEBI:60377"/>
        <dbReference type="ChEBI" id="CHEBI:456216"/>
        <dbReference type="EC" id="2.7.4.25"/>
    </reaction>
</comment>
<evidence type="ECO:0000256" key="5">
    <source>
        <dbReference type="ARBA" id="ARBA00022840"/>
    </source>
</evidence>
<evidence type="ECO:0000256" key="8">
    <source>
        <dbReference type="HAMAP-Rule" id="MF_00238"/>
    </source>
</evidence>
<dbReference type="EC" id="2.7.4.25" evidence="8"/>
<evidence type="ECO:0000256" key="6">
    <source>
        <dbReference type="ARBA" id="ARBA00047615"/>
    </source>
</evidence>
<proteinExistence type="inferred from homology"/>
<keyword evidence="3 8" id="KW-0547">Nucleotide-binding</keyword>
<keyword evidence="5 8" id="KW-0067">ATP-binding</keyword>
<dbReference type="GO" id="GO:0016301">
    <property type="term" value="F:kinase activity"/>
    <property type="evidence" value="ECO:0007669"/>
    <property type="project" value="UniProtKB-KW"/>
</dbReference>
<dbReference type="HAMAP" id="MF_00238">
    <property type="entry name" value="Cytidyl_kinase_type1"/>
    <property type="match status" value="1"/>
</dbReference>
<feature type="domain" description="Cytidylate kinase" evidence="9">
    <location>
        <begin position="3"/>
        <end position="192"/>
    </location>
</feature>
<keyword evidence="2 8" id="KW-0808">Transferase</keyword>
<comment type="similarity">
    <text evidence="1 8">Belongs to the cytidylate kinase family. Type 1 subfamily.</text>
</comment>
<evidence type="ECO:0000256" key="2">
    <source>
        <dbReference type="ARBA" id="ARBA00022679"/>
    </source>
</evidence>
<dbReference type="RefSeq" id="WP_378774081.1">
    <property type="nucleotide sequence ID" value="NZ_JBHTMX010000008.1"/>
</dbReference>
<evidence type="ECO:0000256" key="3">
    <source>
        <dbReference type="ARBA" id="ARBA00022741"/>
    </source>
</evidence>
<dbReference type="InterPro" id="IPR027417">
    <property type="entry name" value="P-loop_NTPase"/>
</dbReference>
<evidence type="ECO:0000313" key="10">
    <source>
        <dbReference type="EMBL" id="MFD1330880.1"/>
    </source>
</evidence>
<dbReference type="CDD" id="cd02020">
    <property type="entry name" value="CMPK"/>
    <property type="match status" value="1"/>
</dbReference>
<keyword evidence="11" id="KW-1185">Reference proteome</keyword>
<evidence type="ECO:0000256" key="1">
    <source>
        <dbReference type="ARBA" id="ARBA00009427"/>
    </source>
</evidence>
<name>A0ABW3Z4V4_9HYPH</name>
<evidence type="ECO:0000259" key="9">
    <source>
        <dbReference type="Pfam" id="PF02224"/>
    </source>
</evidence>
<evidence type="ECO:0000256" key="7">
    <source>
        <dbReference type="ARBA" id="ARBA00048478"/>
    </source>
</evidence>
<keyword evidence="8" id="KW-0963">Cytoplasm</keyword>